<evidence type="ECO:0000313" key="3">
    <source>
        <dbReference type="EnsemblPlants" id="MELO3C033953.2.1"/>
    </source>
</evidence>
<feature type="signal peptide" evidence="2">
    <location>
        <begin position="1"/>
        <end position="22"/>
    </location>
</feature>
<keyword evidence="2" id="KW-0732">Signal</keyword>
<dbReference type="AlphaFoldDB" id="A0A9I9EHL9"/>
<evidence type="ECO:0000256" key="2">
    <source>
        <dbReference type="SAM" id="SignalP"/>
    </source>
</evidence>
<feature type="chain" id="PRO_5039949086" description="Secreted protein" evidence="2">
    <location>
        <begin position="23"/>
        <end position="146"/>
    </location>
</feature>
<sequence>MQTLASVVFVNFVVLWFHHVFAARCMCGVVASCFHRTLHVVSFSSNVLCFRRVVWFLSNVPSFRRTSIVFVEGLVWCGFCRLVVAPCFRQTSRVVWCGFHRTSLCLLRLLKILCFPVSWSSNFSSHSPFISSFFFFFFFLQIYHLL</sequence>
<evidence type="ECO:0008006" key="4">
    <source>
        <dbReference type="Google" id="ProtNLM"/>
    </source>
</evidence>
<keyword evidence="1" id="KW-1133">Transmembrane helix</keyword>
<feature type="transmembrane region" description="Helical" evidence="1">
    <location>
        <begin position="128"/>
        <end position="145"/>
    </location>
</feature>
<reference evidence="3" key="1">
    <citation type="submission" date="2023-03" db="UniProtKB">
        <authorList>
            <consortium name="EnsemblPlants"/>
        </authorList>
    </citation>
    <scope>IDENTIFICATION</scope>
</reference>
<organism evidence="3">
    <name type="scientific">Cucumis melo</name>
    <name type="common">Muskmelon</name>
    <dbReference type="NCBI Taxonomy" id="3656"/>
    <lineage>
        <taxon>Eukaryota</taxon>
        <taxon>Viridiplantae</taxon>
        <taxon>Streptophyta</taxon>
        <taxon>Embryophyta</taxon>
        <taxon>Tracheophyta</taxon>
        <taxon>Spermatophyta</taxon>
        <taxon>Magnoliopsida</taxon>
        <taxon>eudicotyledons</taxon>
        <taxon>Gunneridae</taxon>
        <taxon>Pentapetalae</taxon>
        <taxon>rosids</taxon>
        <taxon>fabids</taxon>
        <taxon>Cucurbitales</taxon>
        <taxon>Cucurbitaceae</taxon>
        <taxon>Benincaseae</taxon>
        <taxon>Cucumis</taxon>
    </lineage>
</organism>
<evidence type="ECO:0000256" key="1">
    <source>
        <dbReference type="SAM" id="Phobius"/>
    </source>
</evidence>
<name>A0A9I9EHL9_CUCME</name>
<keyword evidence="1" id="KW-0812">Transmembrane</keyword>
<proteinExistence type="predicted"/>
<accession>A0A9I9EHL9</accession>
<protein>
    <recommendedName>
        <fullName evidence="4">Secreted protein</fullName>
    </recommendedName>
</protein>
<dbReference type="Gramene" id="MELO3C033953.2.1">
    <property type="protein sequence ID" value="MELO3C033953.2.1"/>
    <property type="gene ID" value="MELO3C033953.2"/>
</dbReference>
<keyword evidence="1" id="KW-0472">Membrane</keyword>
<dbReference type="EnsemblPlants" id="MELO3C033953.2.1">
    <property type="protein sequence ID" value="MELO3C033953.2.1"/>
    <property type="gene ID" value="MELO3C033953.2"/>
</dbReference>